<keyword evidence="5 9" id="KW-0812">Transmembrane</keyword>
<feature type="transmembrane region" description="Helical" evidence="9">
    <location>
        <begin position="111"/>
        <end position="135"/>
    </location>
</feature>
<reference evidence="11" key="1">
    <citation type="submission" date="2016-11" db="EMBL/GenBank/DDBJ databases">
        <authorList>
            <person name="Varghese N."/>
            <person name="Submissions S."/>
        </authorList>
    </citation>
    <scope>NUCLEOTIDE SEQUENCE [LARGE SCALE GENOMIC DNA]</scope>
    <source>
        <strain evidence="11">DSM 6637</strain>
    </source>
</reference>
<feature type="transmembrane region" description="Helical" evidence="9">
    <location>
        <begin position="155"/>
        <end position="179"/>
    </location>
</feature>
<keyword evidence="7 9" id="KW-0472">Membrane</keyword>
<feature type="transmembrane region" description="Helical" evidence="9">
    <location>
        <begin position="6"/>
        <end position="26"/>
    </location>
</feature>
<evidence type="ECO:0000256" key="8">
    <source>
        <dbReference type="ARBA" id="ARBA00035655"/>
    </source>
</evidence>
<evidence type="ECO:0000256" key="3">
    <source>
        <dbReference type="ARBA" id="ARBA00022475"/>
    </source>
</evidence>
<comment type="subcellular location">
    <subcellularLocation>
        <location evidence="1">Cell inner membrane</location>
        <topology evidence="1">Multi-pass membrane protein</topology>
    </subcellularLocation>
</comment>
<dbReference type="OrthoDB" id="5342349at2"/>
<dbReference type="InterPro" id="IPR007272">
    <property type="entry name" value="Sulf_transp_TsuA/YedE"/>
</dbReference>
<dbReference type="AlphaFoldDB" id="A0A1M7HFW7"/>
<protein>
    <submittedName>
        <fullName evidence="10">Uncharacterized protein</fullName>
    </submittedName>
</protein>
<dbReference type="PANTHER" id="PTHR30574:SF1">
    <property type="entry name" value="SULPHUR TRANSPORT DOMAIN-CONTAINING PROTEIN"/>
    <property type="match status" value="1"/>
</dbReference>
<evidence type="ECO:0000256" key="6">
    <source>
        <dbReference type="ARBA" id="ARBA00022989"/>
    </source>
</evidence>
<dbReference type="Pfam" id="PF04143">
    <property type="entry name" value="Sulf_transp"/>
    <property type="match status" value="1"/>
</dbReference>
<dbReference type="PANTHER" id="PTHR30574">
    <property type="entry name" value="INNER MEMBRANE PROTEIN YEDE"/>
    <property type="match status" value="1"/>
</dbReference>
<evidence type="ECO:0000256" key="2">
    <source>
        <dbReference type="ARBA" id="ARBA00022448"/>
    </source>
</evidence>
<name>A0A1M7HFW7_9RHOB</name>
<organism evidence="10 11">
    <name type="scientific">Paracoccus solventivorans</name>
    <dbReference type="NCBI Taxonomy" id="53463"/>
    <lineage>
        <taxon>Bacteria</taxon>
        <taxon>Pseudomonadati</taxon>
        <taxon>Pseudomonadota</taxon>
        <taxon>Alphaproteobacteria</taxon>
        <taxon>Rhodobacterales</taxon>
        <taxon>Paracoccaceae</taxon>
        <taxon>Paracoccus</taxon>
    </lineage>
</organism>
<sequence>MSAVALGLILGAIFGAAARAGGFCLLRGVQGLRPGGELSALRAFALAMLVALLATQGLDLAGGTDLDAAMPLRAGNPWPSMAVGGVIFGVGMVLANACGARSLVLLAGGNLRALLVLLCLGLATQATLTGVLAPLRMAVQGLGQAAAAAPSLPQTLAGAGIGFPLLVSVAVPALLLGWFALPLLRRNQREAAMAVVIGLTIAGGWWITHATDDPFDPRPLTSLSFVGPMGESLLWTMLSTGRPLGFGVAVIGGTLAGAFATAILTRGFRPESFGSAPQMLRAVTGGLLMGFGGVLALGCSIGQGLSGFSTLSLGSLVALAGIVAGAFAALSLFPRPTHAGAMT</sequence>
<dbReference type="STRING" id="53463.SAMN05444389_10672"/>
<feature type="transmembrane region" description="Helical" evidence="9">
    <location>
        <begin position="311"/>
        <end position="333"/>
    </location>
</feature>
<dbReference type="EMBL" id="FRCK01000006">
    <property type="protein sequence ID" value="SHM27382.1"/>
    <property type="molecule type" value="Genomic_DNA"/>
</dbReference>
<evidence type="ECO:0000256" key="5">
    <source>
        <dbReference type="ARBA" id="ARBA00022692"/>
    </source>
</evidence>
<keyword evidence="4" id="KW-0997">Cell inner membrane</keyword>
<comment type="similarity">
    <text evidence="8">Belongs to the TsuA/YedE (TC 9.B.102) family.</text>
</comment>
<dbReference type="Proteomes" id="UP000184444">
    <property type="component" value="Unassembled WGS sequence"/>
</dbReference>
<keyword evidence="6 9" id="KW-1133">Transmembrane helix</keyword>
<evidence type="ECO:0000256" key="9">
    <source>
        <dbReference type="SAM" id="Phobius"/>
    </source>
</evidence>
<gene>
    <name evidence="10" type="ORF">SAMN05444389_10672</name>
</gene>
<keyword evidence="11" id="KW-1185">Reference proteome</keyword>
<dbReference type="RefSeq" id="WP_073066441.1">
    <property type="nucleotide sequence ID" value="NZ_FRCK01000006.1"/>
</dbReference>
<evidence type="ECO:0000313" key="10">
    <source>
        <dbReference type="EMBL" id="SHM27382.1"/>
    </source>
</evidence>
<evidence type="ECO:0000256" key="4">
    <source>
        <dbReference type="ARBA" id="ARBA00022519"/>
    </source>
</evidence>
<feature type="transmembrane region" description="Helical" evidence="9">
    <location>
        <begin position="244"/>
        <end position="264"/>
    </location>
</feature>
<keyword evidence="3" id="KW-1003">Cell membrane</keyword>
<accession>A0A1M7HFW7</accession>
<feature type="transmembrane region" description="Helical" evidence="9">
    <location>
        <begin position="285"/>
        <end position="305"/>
    </location>
</feature>
<keyword evidence="2" id="KW-0813">Transport</keyword>
<evidence type="ECO:0000256" key="1">
    <source>
        <dbReference type="ARBA" id="ARBA00004429"/>
    </source>
</evidence>
<feature type="transmembrane region" description="Helical" evidence="9">
    <location>
        <begin position="78"/>
        <end position="99"/>
    </location>
</feature>
<evidence type="ECO:0000313" key="11">
    <source>
        <dbReference type="Proteomes" id="UP000184444"/>
    </source>
</evidence>
<feature type="transmembrane region" description="Helical" evidence="9">
    <location>
        <begin position="191"/>
        <end position="208"/>
    </location>
</feature>
<feature type="transmembrane region" description="Helical" evidence="9">
    <location>
        <begin position="38"/>
        <end position="58"/>
    </location>
</feature>
<proteinExistence type="inferred from homology"/>
<evidence type="ECO:0000256" key="7">
    <source>
        <dbReference type="ARBA" id="ARBA00023136"/>
    </source>
</evidence>
<dbReference type="GO" id="GO:0005886">
    <property type="term" value="C:plasma membrane"/>
    <property type="evidence" value="ECO:0007669"/>
    <property type="project" value="UniProtKB-SubCell"/>
</dbReference>